<feature type="signal peptide" evidence="1">
    <location>
        <begin position="1"/>
        <end position="22"/>
    </location>
</feature>
<reference evidence="3" key="1">
    <citation type="submission" date="2022-09" db="EMBL/GenBank/DDBJ databases">
        <title>Rhodovastum sp. nov. RN2-1 isolated from soil in Seongnam, South Korea.</title>
        <authorList>
            <person name="Le N.T."/>
        </authorList>
    </citation>
    <scope>NUCLEOTIDE SEQUENCE</scope>
    <source>
        <strain evidence="3">RN2-1</strain>
    </source>
</reference>
<dbReference type="SUPFAM" id="SSF53807">
    <property type="entry name" value="Helical backbone' metal receptor"/>
    <property type="match status" value="1"/>
</dbReference>
<keyword evidence="4" id="KW-1185">Reference proteome</keyword>
<dbReference type="InterPro" id="IPR050902">
    <property type="entry name" value="ABC_Transporter_SBP"/>
</dbReference>
<gene>
    <name evidence="3" type="ORF">OL599_19900</name>
</gene>
<feature type="domain" description="Fe/B12 periplasmic-binding" evidence="2">
    <location>
        <begin position="25"/>
        <end position="228"/>
    </location>
</feature>
<proteinExistence type="predicted"/>
<dbReference type="Proteomes" id="UP001165679">
    <property type="component" value="Unassembled WGS sequence"/>
</dbReference>
<dbReference type="GO" id="GO:0071281">
    <property type="term" value="P:cellular response to iron ion"/>
    <property type="evidence" value="ECO:0007669"/>
    <property type="project" value="TreeGrafter"/>
</dbReference>
<feature type="chain" id="PRO_5041381667" evidence="1">
    <location>
        <begin position="23"/>
        <end position="253"/>
    </location>
</feature>
<protein>
    <submittedName>
        <fullName evidence="3">ABC transporter substrate-binding protein</fullName>
    </submittedName>
</protein>
<dbReference type="Gene3D" id="3.40.50.1980">
    <property type="entry name" value="Nitrogenase molybdenum iron protein domain"/>
    <property type="match status" value="2"/>
</dbReference>
<evidence type="ECO:0000256" key="1">
    <source>
        <dbReference type="SAM" id="SignalP"/>
    </source>
</evidence>
<dbReference type="AlphaFoldDB" id="A0AA41YQ62"/>
<dbReference type="PANTHER" id="PTHR30535">
    <property type="entry name" value="VITAMIN B12-BINDING PROTEIN"/>
    <property type="match status" value="1"/>
</dbReference>
<comment type="caution">
    <text evidence="3">The sequence shown here is derived from an EMBL/GenBank/DDBJ whole genome shotgun (WGS) entry which is preliminary data.</text>
</comment>
<dbReference type="Pfam" id="PF01497">
    <property type="entry name" value="Peripla_BP_2"/>
    <property type="match status" value="1"/>
</dbReference>
<dbReference type="EMBL" id="JAPDNT010000025">
    <property type="protein sequence ID" value="MCW3476835.1"/>
    <property type="molecule type" value="Genomic_DNA"/>
</dbReference>
<keyword evidence="1" id="KW-0732">Signal</keyword>
<evidence type="ECO:0000313" key="4">
    <source>
        <dbReference type="Proteomes" id="UP001165679"/>
    </source>
</evidence>
<dbReference type="PANTHER" id="PTHR30535:SF34">
    <property type="entry name" value="MOLYBDATE-BINDING PROTEIN MOLA"/>
    <property type="match status" value="1"/>
</dbReference>
<evidence type="ECO:0000259" key="2">
    <source>
        <dbReference type="Pfam" id="PF01497"/>
    </source>
</evidence>
<organism evidence="3 4">
    <name type="scientific">Limobrevibacterium gyesilva</name>
    <dbReference type="NCBI Taxonomy" id="2991712"/>
    <lineage>
        <taxon>Bacteria</taxon>
        <taxon>Pseudomonadati</taxon>
        <taxon>Pseudomonadota</taxon>
        <taxon>Alphaproteobacteria</taxon>
        <taxon>Acetobacterales</taxon>
        <taxon>Acetobacteraceae</taxon>
        <taxon>Limobrevibacterium</taxon>
    </lineage>
</organism>
<evidence type="ECO:0000313" key="3">
    <source>
        <dbReference type="EMBL" id="MCW3476835.1"/>
    </source>
</evidence>
<reference evidence="3" key="2">
    <citation type="submission" date="2022-10" db="EMBL/GenBank/DDBJ databases">
        <authorList>
            <person name="Trinh H.N."/>
        </authorList>
    </citation>
    <scope>NUCLEOTIDE SEQUENCE</scope>
    <source>
        <strain evidence="3">RN2-1</strain>
    </source>
</reference>
<sequence>MTRWPLRLLALLALLAASPAQAGGVVSLNLCTDEFLVLLAPQRIAALSPLARDPALSVVAEAARNFPWVRPDAEAVLALHPDLVLAGPYGAQTTLAALERRGVPVERTRLPQDFAAIRAETRRLAELLGAPARGLALLVEMDSRLAAVPRRPPLRALPLQARGYTAPPRSLEDAVLHAAGLINAGTGARLGLEAVVADPPALLVVAQAPDYPSLATDLLQHPALAGIPRRSIPPALLACGGPWTVRAVELLAR</sequence>
<dbReference type="InterPro" id="IPR002491">
    <property type="entry name" value="ABC_transptr_periplasmic_BD"/>
</dbReference>
<name>A0AA41YQ62_9PROT</name>
<dbReference type="RefSeq" id="WP_264715674.1">
    <property type="nucleotide sequence ID" value="NZ_JAPDNT010000025.1"/>
</dbReference>
<accession>A0AA41YQ62</accession>